<evidence type="ECO:0000313" key="1">
    <source>
        <dbReference type="EMBL" id="JAD48912.1"/>
    </source>
</evidence>
<sequence length="64" mass="7871">MVMIFPISNKIFEEKFVVRVKFERPCQVKRRLDSIREVFLKHVPRYCVSFWYAYYSASSCYHIE</sequence>
<protein>
    <submittedName>
        <fullName evidence="1">Uncharacterized protein</fullName>
    </submittedName>
</protein>
<accession>A0A0A9AP86</accession>
<proteinExistence type="predicted"/>
<reference evidence="1" key="1">
    <citation type="submission" date="2014-09" db="EMBL/GenBank/DDBJ databases">
        <authorList>
            <person name="Magalhaes I.L.F."/>
            <person name="Oliveira U."/>
            <person name="Santos F.R."/>
            <person name="Vidigal T.H.D.A."/>
            <person name="Brescovit A.D."/>
            <person name="Santos A.J."/>
        </authorList>
    </citation>
    <scope>NUCLEOTIDE SEQUENCE</scope>
    <source>
        <tissue evidence="1">Shoot tissue taken approximately 20 cm above the soil surface</tissue>
    </source>
</reference>
<organism evidence="1">
    <name type="scientific">Arundo donax</name>
    <name type="common">Giant reed</name>
    <name type="synonym">Donax arundinaceus</name>
    <dbReference type="NCBI Taxonomy" id="35708"/>
    <lineage>
        <taxon>Eukaryota</taxon>
        <taxon>Viridiplantae</taxon>
        <taxon>Streptophyta</taxon>
        <taxon>Embryophyta</taxon>
        <taxon>Tracheophyta</taxon>
        <taxon>Spermatophyta</taxon>
        <taxon>Magnoliopsida</taxon>
        <taxon>Liliopsida</taxon>
        <taxon>Poales</taxon>
        <taxon>Poaceae</taxon>
        <taxon>PACMAD clade</taxon>
        <taxon>Arundinoideae</taxon>
        <taxon>Arundineae</taxon>
        <taxon>Arundo</taxon>
    </lineage>
</organism>
<name>A0A0A9AP86_ARUDO</name>
<reference evidence="1" key="2">
    <citation type="journal article" date="2015" name="Data Brief">
        <title>Shoot transcriptome of the giant reed, Arundo donax.</title>
        <authorList>
            <person name="Barrero R.A."/>
            <person name="Guerrero F.D."/>
            <person name="Moolhuijzen P."/>
            <person name="Goolsby J.A."/>
            <person name="Tidwell J."/>
            <person name="Bellgard S.E."/>
            <person name="Bellgard M.I."/>
        </authorList>
    </citation>
    <scope>NUCLEOTIDE SEQUENCE</scope>
    <source>
        <tissue evidence="1">Shoot tissue taken approximately 20 cm above the soil surface</tissue>
    </source>
</reference>
<dbReference type="EMBL" id="GBRH01248983">
    <property type="protein sequence ID" value="JAD48912.1"/>
    <property type="molecule type" value="Transcribed_RNA"/>
</dbReference>
<dbReference type="AlphaFoldDB" id="A0A0A9AP86"/>